<organism evidence="7 8">
    <name type="scientific">Bemisia tabaci</name>
    <name type="common">Sweetpotato whitefly</name>
    <name type="synonym">Aleurodes tabaci</name>
    <dbReference type="NCBI Taxonomy" id="7038"/>
    <lineage>
        <taxon>Eukaryota</taxon>
        <taxon>Metazoa</taxon>
        <taxon>Ecdysozoa</taxon>
        <taxon>Arthropoda</taxon>
        <taxon>Hexapoda</taxon>
        <taxon>Insecta</taxon>
        <taxon>Pterygota</taxon>
        <taxon>Neoptera</taxon>
        <taxon>Paraneoptera</taxon>
        <taxon>Hemiptera</taxon>
        <taxon>Sternorrhyncha</taxon>
        <taxon>Aleyrodoidea</taxon>
        <taxon>Aleyrodidae</taxon>
        <taxon>Aleyrodinae</taxon>
        <taxon>Bemisia</taxon>
    </lineage>
</organism>
<evidence type="ECO:0000256" key="1">
    <source>
        <dbReference type="ARBA" id="ARBA00004141"/>
    </source>
</evidence>
<dbReference type="EMBL" id="OU963865">
    <property type="protein sequence ID" value="CAH0388378.1"/>
    <property type="molecule type" value="Genomic_DNA"/>
</dbReference>
<evidence type="ECO:0000313" key="8">
    <source>
        <dbReference type="Proteomes" id="UP001152759"/>
    </source>
</evidence>
<comment type="subcellular location">
    <subcellularLocation>
        <location evidence="1 6">Membrane</location>
        <topology evidence="1 6">Multi-pass membrane protein</topology>
    </subcellularLocation>
</comment>
<proteinExistence type="inferred from homology"/>
<evidence type="ECO:0000256" key="4">
    <source>
        <dbReference type="ARBA" id="ARBA00022989"/>
    </source>
</evidence>
<gene>
    <name evidence="7" type="ORF">BEMITA_LOCUS7293</name>
</gene>
<protein>
    <recommendedName>
        <fullName evidence="6">Golgi apparatus membrane protein TVP23 homolog</fullName>
    </recommendedName>
</protein>
<dbReference type="KEGG" id="btab:109035434"/>
<comment type="similarity">
    <text evidence="2 6">Belongs to the TVP23 family.</text>
</comment>
<name>A0A9P0F4B0_BEMTA</name>
<dbReference type="InterPro" id="IPR008564">
    <property type="entry name" value="TVP23-like"/>
</dbReference>
<evidence type="ECO:0000256" key="2">
    <source>
        <dbReference type="ARBA" id="ARBA00005467"/>
    </source>
</evidence>
<dbReference type="GO" id="GO:0016192">
    <property type="term" value="P:vesicle-mediated transport"/>
    <property type="evidence" value="ECO:0007669"/>
    <property type="project" value="TreeGrafter"/>
</dbReference>
<evidence type="ECO:0000313" key="7">
    <source>
        <dbReference type="EMBL" id="CAH0388378.1"/>
    </source>
</evidence>
<dbReference type="GO" id="GO:0000139">
    <property type="term" value="C:Golgi membrane"/>
    <property type="evidence" value="ECO:0007669"/>
    <property type="project" value="TreeGrafter"/>
</dbReference>
<keyword evidence="4 6" id="KW-1133">Transmembrane helix</keyword>
<feature type="transmembrane region" description="Helical" evidence="6">
    <location>
        <begin position="49"/>
        <end position="68"/>
    </location>
</feature>
<dbReference type="PANTHER" id="PTHR13019:SF25">
    <property type="entry name" value="GOLGI APPARATUS MEMBRANE PROTEIN TVP23 HOMOLOG"/>
    <property type="match status" value="1"/>
</dbReference>
<reference evidence="7" key="1">
    <citation type="submission" date="2021-12" db="EMBL/GenBank/DDBJ databases">
        <authorList>
            <person name="King R."/>
        </authorList>
    </citation>
    <scope>NUCLEOTIDE SEQUENCE</scope>
</reference>
<accession>A0A9P0F4B0</accession>
<dbReference type="GO" id="GO:0009306">
    <property type="term" value="P:protein secretion"/>
    <property type="evidence" value="ECO:0007669"/>
    <property type="project" value="TreeGrafter"/>
</dbReference>
<sequence>MIDDDTIPFGEEDNLKQGKLPHPYVTFFHLAFRCSAVIVYIFSSAFTSGFIASFVLIVLLLSMDFWTVKNITGRIMVGLRWWNYVDDEGVSHWVFEARKNNSRINPTESRIFWSSLIGITILWGFLFIAAFLSFKFKWLLVVFIALTLNAANLYGYVRCRSGSNEQPLASSVSSFTSNIFKKHLFQSVVSSMSANQNQGLNSPQQQPPTNIV</sequence>
<dbReference type="Proteomes" id="UP001152759">
    <property type="component" value="Chromosome 4"/>
</dbReference>
<keyword evidence="3 6" id="KW-0812">Transmembrane</keyword>
<dbReference type="OrthoDB" id="2151161at2759"/>
<dbReference type="AlphaFoldDB" id="A0A9P0F4B0"/>
<evidence type="ECO:0000256" key="3">
    <source>
        <dbReference type="ARBA" id="ARBA00022692"/>
    </source>
</evidence>
<dbReference type="PANTHER" id="PTHR13019">
    <property type="entry name" value="GOLGI APPARATUS MEMBRANE PROTEIN TVP23"/>
    <property type="match status" value="1"/>
</dbReference>
<keyword evidence="5 6" id="KW-0472">Membrane</keyword>
<evidence type="ECO:0000256" key="5">
    <source>
        <dbReference type="ARBA" id="ARBA00023136"/>
    </source>
</evidence>
<keyword evidence="8" id="KW-1185">Reference proteome</keyword>
<feature type="transmembrane region" description="Helical" evidence="6">
    <location>
        <begin position="138"/>
        <end position="157"/>
    </location>
</feature>
<evidence type="ECO:0000256" key="6">
    <source>
        <dbReference type="RuleBase" id="RU361206"/>
    </source>
</evidence>
<dbReference type="Pfam" id="PF05832">
    <property type="entry name" value="DUF846"/>
    <property type="match status" value="1"/>
</dbReference>
<feature type="transmembrane region" description="Helical" evidence="6">
    <location>
        <begin position="111"/>
        <end position="132"/>
    </location>
</feature>